<sequence>MSKLHEPVRIGAWDLPNRVVMAPLTRCRSSEGRVPNAMMAEYYKQRSSAGLILAEATSISPQGVGYPDTPGLWSAEQVEGWKLVTKAVHEAGGRIIAQLWHVGRVSDPDYLNGELPVSASAIAAAGHVSLRRPQRAYPTPRALELSEIPGIIEDYRKAAENAMAAGFDGVEIHGANGYLPHQFLNDRINQRTDSFGGSIENRARFMLEAIDAAIAVWGADRVGLHLSPNSDDDSDPVATYGFIAREATARGIAFLFVREPLGADPRVSKTMRKAFTGSFIANQELTKEQGEQLLASNEADAISYGRLYIANPDLVERLAIDAPLNEPDASKFYGGGREGYLDYPTLEELGQPA</sequence>
<organism evidence="2 3">
    <name type="scientific">Luteolibacter soli</name>
    <dbReference type="NCBI Taxonomy" id="3135280"/>
    <lineage>
        <taxon>Bacteria</taxon>
        <taxon>Pseudomonadati</taxon>
        <taxon>Verrucomicrobiota</taxon>
        <taxon>Verrucomicrobiia</taxon>
        <taxon>Verrucomicrobiales</taxon>
        <taxon>Verrucomicrobiaceae</taxon>
        <taxon>Luteolibacter</taxon>
    </lineage>
</organism>
<comment type="caution">
    <text evidence="2">The sequence shown here is derived from an EMBL/GenBank/DDBJ whole genome shotgun (WGS) entry which is preliminary data.</text>
</comment>
<keyword evidence="3" id="KW-1185">Reference proteome</keyword>
<reference evidence="2 3" key="1">
    <citation type="submission" date="2024-04" db="EMBL/GenBank/DDBJ databases">
        <title>Luteolibacter sp. isolated from soil.</title>
        <authorList>
            <person name="An J."/>
        </authorList>
    </citation>
    <scope>NUCLEOTIDE SEQUENCE [LARGE SCALE GENOMIC DNA]</scope>
    <source>
        <strain evidence="2 3">Y139</strain>
    </source>
</reference>
<feature type="domain" description="NADH:flavin oxidoreductase/NADH oxidase N-terminal" evidence="1">
    <location>
        <begin position="3"/>
        <end position="323"/>
    </location>
</feature>
<dbReference type="RefSeq" id="WP_341402874.1">
    <property type="nucleotide sequence ID" value="NZ_JBBUKT010000001.1"/>
</dbReference>
<dbReference type="CDD" id="cd02933">
    <property type="entry name" value="OYE_like_FMN"/>
    <property type="match status" value="1"/>
</dbReference>
<evidence type="ECO:0000259" key="1">
    <source>
        <dbReference type="Pfam" id="PF00724"/>
    </source>
</evidence>
<protein>
    <submittedName>
        <fullName evidence="2">Alkene reductase</fullName>
    </submittedName>
</protein>
<proteinExistence type="predicted"/>
<dbReference type="EMBL" id="JBBUKT010000001">
    <property type="protein sequence ID" value="MEK7949457.1"/>
    <property type="molecule type" value="Genomic_DNA"/>
</dbReference>
<evidence type="ECO:0000313" key="3">
    <source>
        <dbReference type="Proteomes" id="UP001371305"/>
    </source>
</evidence>
<dbReference type="InterPro" id="IPR013785">
    <property type="entry name" value="Aldolase_TIM"/>
</dbReference>
<dbReference type="PANTHER" id="PTHR22893:SF98">
    <property type="entry name" value="OXIDOREDUCTASE"/>
    <property type="match status" value="1"/>
</dbReference>
<dbReference type="Proteomes" id="UP001371305">
    <property type="component" value="Unassembled WGS sequence"/>
</dbReference>
<dbReference type="SUPFAM" id="SSF51395">
    <property type="entry name" value="FMN-linked oxidoreductases"/>
    <property type="match status" value="1"/>
</dbReference>
<dbReference type="Gene3D" id="3.20.20.70">
    <property type="entry name" value="Aldolase class I"/>
    <property type="match status" value="1"/>
</dbReference>
<name>A0ABU9AQS6_9BACT</name>
<accession>A0ABU9AQS6</accession>
<evidence type="ECO:0000313" key="2">
    <source>
        <dbReference type="EMBL" id="MEK7949457.1"/>
    </source>
</evidence>
<dbReference type="InterPro" id="IPR001155">
    <property type="entry name" value="OxRdtase_FMN_N"/>
</dbReference>
<gene>
    <name evidence="2" type="ORF">WKV53_03060</name>
</gene>
<dbReference type="PANTHER" id="PTHR22893">
    <property type="entry name" value="NADH OXIDOREDUCTASE-RELATED"/>
    <property type="match status" value="1"/>
</dbReference>
<dbReference type="InterPro" id="IPR045247">
    <property type="entry name" value="Oye-like"/>
</dbReference>
<dbReference type="Pfam" id="PF00724">
    <property type="entry name" value="Oxidored_FMN"/>
    <property type="match status" value="1"/>
</dbReference>